<sequence length="285" mass="32205">MTEMNPMLPEIATLHPADELANIRETMRALRSREQHLCQMVIDDRAVRFGRAAYVYVSEQRTRDGHIEPVVTSYPLPTLEEALALLTQPLLVIDMETTGLYPARGDRVLSMAMLTAMHYYWPDEPGSTSRSRAGVVSKSDEWLRFFDPEGRRSTPEAERVHGLTESLLEGFLPFAKYQHEIHDALDPFWDEKPVLLGHNILFDISFLNAELALCGRGPIQNAFVDTWVISKLLWPEAKASLDALCERLGVDRSSRDKCHEALTDCRLVAQCIPGLVAEIENRMSG</sequence>
<dbReference type="SMART" id="SM00479">
    <property type="entry name" value="EXOIII"/>
    <property type="match status" value="1"/>
</dbReference>
<dbReference type="GO" id="GO:0004527">
    <property type="term" value="F:exonuclease activity"/>
    <property type="evidence" value="ECO:0007669"/>
    <property type="project" value="UniProtKB-KW"/>
</dbReference>
<dbReference type="Gene3D" id="3.30.420.10">
    <property type="entry name" value="Ribonuclease H-like superfamily/Ribonuclease H"/>
    <property type="match status" value="1"/>
</dbReference>
<feature type="domain" description="Exonuclease" evidence="4">
    <location>
        <begin position="89"/>
        <end position="281"/>
    </location>
</feature>
<evidence type="ECO:0000259" key="4">
    <source>
        <dbReference type="SMART" id="SM00479"/>
    </source>
</evidence>
<evidence type="ECO:0000313" key="6">
    <source>
        <dbReference type="Proteomes" id="UP001017257"/>
    </source>
</evidence>
<dbReference type="InterPro" id="IPR012337">
    <property type="entry name" value="RNaseH-like_sf"/>
</dbReference>
<dbReference type="InterPro" id="IPR013520">
    <property type="entry name" value="Ribonucl_H"/>
</dbReference>
<evidence type="ECO:0000256" key="1">
    <source>
        <dbReference type="ARBA" id="ARBA00022722"/>
    </source>
</evidence>
<dbReference type="Pfam" id="PF00929">
    <property type="entry name" value="RNase_T"/>
    <property type="match status" value="1"/>
</dbReference>
<evidence type="ECO:0000256" key="2">
    <source>
        <dbReference type="ARBA" id="ARBA00022801"/>
    </source>
</evidence>
<accession>A0ABY5RMJ7</accession>
<keyword evidence="6" id="KW-1185">Reference proteome</keyword>
<dbReference type="Proteomes" id="UP001017257">
    <property type="component" value="Chromosome"/>
</dbReference>
<dbReference type="RefSeq" id="WP_173947945.1">
    <property type="nucleotide sequence ID" value="NZ_CP102845.1"/>
</dbReference>
<reference evidence="5" key="1">
    <citation type="submission" date="2022-08" db="EMBL/GenBank/DDBJ databases">
        <title>Microvirga terrae sp. nov., isolated from soil.</title>
        <authorList>
            <person name="Kim K.H."/>
            <person name="Seo Y.L."/>
            <person name="Kim J.M."/>
            <person name="Lee J.K."/>
            <person name="Han D.M."/>
            <person name="Jeon C.O."/>
        </authorList>
    </citation>
    <scope>NUCLEOTIDE SEQUENCE</scope>
    <source>
        <strain evidence="5">R24</strain>
    </source>
</reference>
<evidence type="ECO:0000256" key="3">
    <source>
        <dbReference type="ARBA" id="ARBA00022839"/>
    </source>
</evidence>
<evidence type="ECO:0000313" key="5">
    <source>
        <dbReference type="EMBL" id="UVF18451.1"/>
    </source>
</evidence>
<proteinExistence type="predicted"/>
<dbReference type="PANTHER" id="PTHR30231:SF4">
    <property type="entry name" value="PROTEIN NEN2"/>
    <property type="match status" value="1"/>
</dbReference>
<protein>
    <submittedName>
        <fullName evidence="5">Exonuclease domain-containing protein</fullName>
    </submittedName>
</protein>
<organism evidence="5 6">
    <name type="scientific">Microvirga terrae</name>
    <dbReference type="NCBI Taxonomy" id="2740529"/>
    <lineage>
        <taxon>Bacteria</taxon>
        <taxon>Pseudomonadati</taxon>
        <taxon>Pseudomonadota</taxon>
        <taxon>Alphaproteobacteria</taxon>
        <taxon>Hyphomicrobiales</taxon>
        <taxon>Methylobacteriaceae</taxon>
        <taxon>Microvirga</taxon>
    </lineage>
</organism>
<dbReference type="SUPFAM" id="SSF53098">
    <property type="entry name" value="Ribonuclease H-like"/>
    <property type="match status" value="1"/>
</dbReference>
<dbReference type="InterPro" id="IPR036397">
    <property type="entry name" value="RNaseH_sf"/>
</dbReference>
<dbReference type="PANTHER" id="PTHR30231">
    <property type="entry name" value="DNA POLYMERASE III SUBUNIT EPSILON"/>
    <property type="match status" value="1"/>
</dbReference>
<keyword evidence="1" id="KW-0540">Nuclease</keyword>
<name>A0ABY5RMJ7_9HYPH</name>
<keyword evidence="3 5" id="KW-0269">Exonuclease</keyword>
<keyword evidence="2" id="KW-0378">Hydrolase</keyword>
<dbReference type="EMBL" id="CP102845">
    <property type="protein sequence ID" value="UVF18451.1"/>
    <property type="molecule type" value="Genomic_DNA"/>
</dbReference>
<gene>
    <name evidence="5" type="ORF">HPT29_018435</name>
</gene>